<dbReference type="Proteomes" id="UP001291930">
    <property type="component" value="Unassembled WGS sequence"/>
</dbReference>
<protein>
    <recommendedName>
        <fullName evidence="3">Class I SAM-dependent methyltransferase</fullName>
    </recommendedName>
</protein>
<evidence type="ECO:0008006" key="3">
    <source>
        <dbReference type="Google" id="ProtNLM"/>
    </source>
</evidence>
<dbReference type="InterPro" id="IPR029063">
    <property type="entry name" value="SAM-dependent_MTases_sf"/>
</dbReference>
<accession>A0ABU5K494</accession>
<dbReference type="Gene3D" id="3.40.50.150">
    <property type="entry name" value="Vaccinia Virus protein VP39"/>
    <property type="match status" value="1"/>
</dbReference>
<gene>
    <name evidence="1" type="ORF">U2I54_26965</name>
</gene>
<reference evidence="2" key="1">
    <citation type="submission" date="2023-11" db="EMBL/GenBank/DDBJ databases">
        <title>Genome Sequence of Bacillus pseudomycoides stain BUPM19.</title>
        <authorList>
            <person name="Farhat A."/>
        </authorList>
    </citation>
    <scope>NUCLEOTIDE SEQUENCE [LARGE SCALE GENOMIC DNA]</scope>
    <source>
        <strain evidence="2">BUPM19</strain>
    </source>
</reference>
<dbReference type="RefSeq" id="WP_374219747.1">
    <property type="nucleotide sequence ID" value="NZ_JAXOVW010000177.1"/>
</dbReference>
<proteinExistence type="predicted"/>
<organism evidence="1 2">
    <name type="scientific">Bacillus bingmayongensis</name>
    <dbReference type="NCBI Taxonomy" id="1150157"/>
    <lineage>
        <taxon>Bacteria</taxon>
        <taxon>Bacillati</taxon>
        <taxon>Bacillota</taxon>
        <taxon>Bacilli</taxon>
        <taxon>Bacillales</taxon>
        <taxon>Bacillaceae</taxon>
        <taxon>Bacillus</taxon>
    </lineage>
</organism>
<dbReference type="EMBL" id="JAXOVW010000177">
    <property type="protein sequence ID" value="MDZ5610553.1"/>
    <property type="molecule type" value="Genomic_DNA"/>
</dbReference>
<evidence type="ECO:0000313" key="1">
    <source>
        <dbReference type="EMBL" id="MDZ5610553.1"/>
    </source>
</evidence>
<keyword evidence="2" id="KW-1185">Reference proteome</keyword>
<evidence type="ECO:0000313" key="2">
    <source>
        <dbReference type="Proteomes" id="UP001291930"/>
    </source>
</evidence>
<comment type="caution">
    <text evidence="1">The sequence shown here is derived from an EMBL/GenBank/DDBJ whole genome shotgun (WGS) entry which is preliminary data.</text>
</comment>
<sequence>MDGDHEYNSVKRDIFHYVPKVVNGGVITFHHYSDYWPGIYKAVKELCNNNKDTEYIAIYDTLIIIHKLKA</sequence>
<name>A0ABU5K494_9BACI</name>